<comment type="caution">
    <text evidence="2">The sequence shown here is derived from an EMBL/GenBank/DDBJ whole genome shotgun (WGS) entry which is preliminary data.</text>
</comment>
<proteinExistence type="predicted"/>
<feature type="region of interest" description="Disordered" evidence="1">
    <location>
        <begin position="1"/>
        <end position="63"/>
    </location>
</feature>
<organism evidence="2 3">
    <name type="scientific">Exophiala bonariae</name>
    <dbReference type="NCBI Taxonomy" id="1690606"/>
    <lineage>
        <taxon>Eukaryota</taxon>
        <taxon>Fungi</taxon>
        <taxon>Dikarya</taxon>
        <taxon>Ascomycota</taxon>
        <taxon>Pezizomycotina</taxon>
        <taxon>Eurotiomycetes</taxon>
        <taxon>Chaetothyriomycetidae</taxon>
        <taxon>Chaetothyriales</taxon>
        <taxon>Herpotrichiellaceae</taxon>
        <taxon>Exophiala</taxon>
    </lineage>
</organism>
<dbReference type="EMBL" id="JAVRRD010000020">
    <property type="protein sequence ID" value="KAK5048956.1"/>
    <property type="molecule type" value="Genomic_DNA"/>
</dbReference>
<name>A0AAV9N6J1_9EURO</name>
<evidence type="ECO:0000256" key="1">
    <source>
        <dbReference type="SAM" id="MobiDB-lite"/>
    </source>
</evidence>
<dbReference type="GeneID" id="89973555"/>
<protein>
    <recommendedName>
        <fullName evidence="4">SH3 domain-containing protein</fullName>
    </recommendedName>
</protein>
<evidence type="ECO:0008006" key="4">
    <source>
        <dbReference type="Google" id="ProtNLM"/>
    </source>
</evidence>
<dbReference type="Proteomes" id="UP001358417">
    <property type="component" value="Unassembled WGS sequence"/>
</dbReference>
<reference evidence="2 3" key="1">
    <citation type="submission" date="2023-08" db="EMBL/GenBank/DDBJ databases">
        <title>Black Yeasts Isolated from many extreme environments.</title>
        <authorList>
            <person name="Coleine C."/>
            <person name="Stajich J.E."/>
            <person name="Selbmann L."/>
        </authorList>
    </citation>
    <scope>NUCLEOTIDE SEQUENCE [LARGE SCALE GENOMIC DNA]</scope>
    <source>
        <strain evidence="2 3">CCFEE 5792</strain>
    </source>
</reference>
<gene>
    <name evidence="2" type="ORF">LTR84_005378</name>
</gene>
<accession>A0AAV9N6J1</accession>
<sequence length="217" mass="24955">MTIFPKPIRMAQSTEAAQGEAELSSAPSSIHRSQIMTPSSSTAITMSDWSGDDSPSPTESEFHVPERWNAPEDDIRSFLASYYQNEDASQNDVNDGLSVDNFYEYEPAFKKGDYVRILGQQDSKLAEKNTMGSYWSKMPYQITASRMGHEYLDFDEDEDKRSEEYYDNGNQINSIRNAEWLKGRAQSEIEKLLDEDMWYYRLYMSGSTEFPVADAMW</sequence>
<feature type="compositionally biased region" description="Polar residues" evidence="1">
    <location>
        <begin position="25"/>
        <end position="59"/>
    </location>
</feature>
<keyword evidence="3" id="KW-1185">Reference proteome</keyword>
<dbReference type="RefSeq" id="XP_064704161.1">
    <property type="nucleotide sequence ID" value="XM_064848947.1"/>
</dbReference>
<evidence type="ECO:0000313" key="2">
    <source>
        <dbReference type="EMBL" id="KAK5048956.1"/>
    </source>
</evidence>
<dbReference type="AlphaFoldDB" id="A0AAV9N6J1"/>
<evidence type="ECO:0000313" key="3">
    <source>
        <dbReference type="Proteomes" id="UP001358417"/>
    </source>
</evidence>